<accession>A0A4Y2EVH5</accession>
<proteinExistence type="predicted"/>
<protein>
    <submittedName>
        <fullName evidence="1">Uncharacterized protein</fullName>
    </submittedName>
</protein>
<gene>
    <name evidence="1" type="ORF">AVEN_28216_1</name>
</gene>
<dbReference type="AlphaFoldDB" id="A0A4Y2EVH5"/>
<dbReference type="EMBL" id="BGPR01000728">
    <property type="protein sequence ID" value="GBM33223.1"/>
    <property type="molecule type" value="Genomic_DNA"/>
</dbReference>
<evidence type="ECO:0000313" key="1">
    <source>
        <dbReference type="EMBL" id="GBM33223.1"/>
    </source>
</evidence>
<evidence type="ECO:0000313" key="2">
    <source>
        <dbReference type="Proteomes" id="UP000499080"/>
    </source>
</evidence>
<sequence length="186" mass="20589">MTATEPVGWTWDSLAEFSQKEHKLSSALLKVLSFHNGGIHKFVSAPKSLYTDRTPPHVPVSDAMTATEPVGWTWDSLAEFSQKEHKLSSALLKVLSFHNGGIHKFVSAPKSLYTDRTPAHVPVSDAMTATEPVRWTWDSLGEFSQKEHKLSSALLNVLSFHNGGIHKFVSVPKSLYTDSGFKSLEN</sequence>
<keyword evidence="2" id="KW-1185">Reference proteome</keyword>
<reference evidence="1 2" key="1">
    <citation type="journal article" date="2019" name="Sci. Rep.">
        <title>Orb-weaving spider Araneus ventricosus genome elucidates the spidroin gene catalogue.</title>
        <authorList>
            <person name="Kono N."/>
            <person name="Nakamura H."/>
            <person name="Ohtoshi R."/>
            <person name="Moran D.A.P."/>
            <person name="Shinohara A."/>
            <person name="Yoshida Y."/>
            <person name="Fujiwara M."/>
            <person name="Mori M."/>
            <person name="Tomita M."/>
            <person name="Arakawa K."/>
        </authorList>
    </citation>
    <scope>NUCLEOTIDE SEQUENCE [LARGE SCALE GENOMIC DNA]</scope>
</reference>
<organism evidence="1 2">
    <name type="scientific">Araneus ventricosus</name>
    <name type="common">Orbweaver spider</name>
    <name type="synonym">Epeira ventricosa</name>
    <dbReference type="NCBI Taxonomy" id="182803"/>
    <lineage>
        <taxon>Eukaryota</taxon>
        <taxon>Metazoa</taxon>
        <taxon>Ecdysozoa</taxon>
        <taxon>Arthropoda</taxon>
        <taxon>Chelicerata</taxon>
        <taxon>Arachnida</taxon>
        <taxon>Araneae</taxon>
        <taxon>Araneomorphae</taxon>
        <taxon>Entelegynae</taxon>
        <taxon>Araneoidea</taxon>
        <taxon>Araneidae</taxon>
        <taxon>Araneus</taxon>
    </lineage>
</organism>
<dbReference type="Proteomes" id="UP000499080">
    <property type="component" value="Unassembled WGS sequence"/>
</dbReference>
<name>A0A4Y2EVH5_ARAVE</name>
<comment type="caution">
    <text evidence="1">The sequence shown here is derived from an EMBL/GenBank/DDBJ whole genome shotgun (WGS) entry which is preliminary data.</text>
</comment>